<dbReference type="Gene3D" id="3.40.50.300">
    <property type="entry name" value="P-loop containing nucleotide triphosphate hydrolases"/>
    <property type="match status" value="1"/>
</dbReference>
<proteinExistence type="predicted"/>
<sequence>VRASLSALARTSTGFSLPQPHLDRTRLCDIPDAQLDPGYVRQREALKALVRQLAAPKSLHGRVMRGPELAGLVARMVAALNEQEIPTATSLLAAFNRDVLSRCAANYSAALAAVPLPAEEEQLAAAEVEARGAALEMLGALQIGRQRGVDTRSDLLRELDRCYQVRRTENSAASSAACSEAENACEEELDALQTMRLPSLRKFESAHARCEAAFRRRCRGPGRASNEERLERAWVRASKAFGRDYN</sequence>
<keyword evidence="2" id="KW-1185">Reference proteome</keyword>
<accession>A0AAD3HMD8</accession>
<dbReference type="InterPro" id="IPR036543">
    <property type="entry name" value="Guanylate-bd_C_sf"/>
</dbReference>
<dbReference type="EMBL" id="BMAR01000011">
    <property type="protein sequence ID" value="GFR45921.1"/>
    <property type="molecule type" value="Genomic_DNA"/>
</dbReference>
<dbReference type="SUPFAM" id="SSF48340">
    <property type="entry name" value="Interferon-induced guanylate-binding protein 1 (GBP1), C-terminal domain"/>
    <property type="match status" value="1"/>
</dbReference>
<dbReference type="GO" id="GO:0003924">
    <property type="term" value="F:GTPase activity"/>
    <property type="evidence" value="ECO:0007669"/>
    <property type="project" value="InterPro"/>
</dbReference>
<dbReference type="AlphaFoldDB" id="A0AAD3HMD8"/>
<evidence type="ECO:0000313" key="2">
    <source>
        <dbReference type="Proteomes" id="UP001054857"/>
    </source>
</evidence>
<reference evidence="1 2" key="1">
    <citation type="journal article" date="2021" name="Sci. Rep.">
        <title>Genome sequencing of the multicellular alga Astrephomene provides insights into convergent evolution of germ-soma differentiation.</title>
        <authorList>
            <person name="Yamashita S."/>
            <person name="Yamamoto K."/>
            <person name="Matsuzaki R."/>
            <person name="Suzuki S."/>
            <person name="Yamaguchi H."/>
            <person name="Hirooka S."/>
            <person name="Minakuchi Y."/>
            <person name="Miyagishima S."/>
            <person name="Kawachi M."/>
            <person name="Toyoda A."/>
            <person name="Nozaki H."/>
        </authorList>
    </citation>
    <scope>NUCLEOTIDE SEQUENCE [LARGE SCALE GENOMIC DNA]</scope>
    <source>
        <strain evidence="1 2">NIES-4017</strain>
    </source>
</reference>
<organism evidence="1 2">
    <name type="scientific">Astrephomene gubernaculifera</name>
    <dbReference type="NCBI Taxonomy" id="47775"/>
    <lineage>
        <taxon>Eukaryota</taxon>
        <taxon>Viridiplantae</taxon>
        <taxon>Chlorophyta</taxon>
        <taxon>core chlorophytes</taxon>
        <taxon>Chlorophyceae</taxon>
        <taxon>CS clade</taxon>
        <taxon>Chlamydomonadales</taxon>
        <taxon>Astrephomenaceae</taxon>
        <taxon>Astrephomene</taxon>
    </lineage>
</organism>
<feature type="non-terminal residue" evidence="1">
    <location>
        <position position="246"/>
    </location>
</feature>
<dbReference type="PANTHER" id="PTHR10751">
    <property type="entry name" value="GUANYLATE BINDING PROTEIN"/>
    <property type="match status" value="1"/>
</dbReference>
<dbReference type="InterPro" id="IPR027417">
    <property type="entry name" value="P-loop_NTPase"/>
</dbReference>
<dbReference type="Proteomes" id="UP001054857">
    <property type="component" value="Unassembled WGS sequence"/>
</dbReference>
<feature type="non-terminal residue" evidence="1">
    <location>
        <position position="1"/>
    </location>
</feature>
<dbReference type="GO" id="GO:0005525">
    <property type="term" value="F:GTP binding"/>
    <property type="evidence" value="ECO:0007669"/>
    <property type="project" value="InterPro"/>
</dbReference>
<comment type="caution">
    <text evidence="1">The sequence shown here is derived from an EMBL/GenBank/DDBJ whole genome shotgun (WGS) entry which is preliminary data.</text>
</comment>
<gene>
    <name evidence="1" type="ORF">Agub_g7379</name>
</gene>
<protein>
    <submittedName>
        <fullName evidence="1">Uncharacterized protein</fullName>
    </submittedName>
</protein>
<name>A0AAD3HMD8_9CHLO</name>
<evidence type="ECO:0000313" key="1">
    <source>
        <dbReference type="EMBL" id="GFR45921.1"/>
    </source>
</evidence>